<keyword evidence="1" id="KW-0732">Signal</keyword>
<dbReference type="EMBL" id="JACRUL010000010">
    <property type="protein sequence ID" value="MBC5844058.1"/>
    <property type="molecule type" value="Genomic_DNA"/>
</dbReference>
<dbReference type="RefSeq" id="WP_187017728.1">
    <property type="nucleotide sequence ID" value="NZ_JACRUK010000010.1"/>
</dbReference>
<feature type="chain" id="PRO_5037218745" evidence="1">
    <location>
        <begin position="19"/>
        <end position="115"/>
    </location>
</feature>
<protein>
    <submittedName>
        <fullName evidence="2">Membrane-binding protein</fullName>
    </submittedName>
</protein>
<organism evidence="2 3">
    <name type="scientific">Flavobacterium muglaense</name>
    <dbReference type="NCBI Taxonomy" id="2764716"/>
    <lineage>
        <taxon>Bacteria</taxon>
        <taxon>Pseudomonadati</taxon>
        <taxon>Bacteroidota</taxon>
        <taxon>Flavobacteriia</taxon>
        <taxon>Flavobacteriales</taxon>
        <taxon>Flavobacteriaceae</taxon>
        <taxon>Flavobacterium</taxon>
    </lineage>
</organism>
<dbReference type="SUPFAM" id="SSF82185">
    <property type="entry name" value="Histone H3 K4-specific methyltransferase SET7/9 N-terminal domain"/>
    <property type="match status" value="1"/>
</dbReference>
<sequence length="115" mass="12932">MKKYIMIAAVLISSVVMAQNKQPKLEAVGDMVKVTYLHDNGQVQQQGYYKNGKLEGQWVSFDDKGNKVAVAEYNNGQKVGTWLHWNEAAISQVSYSNNRIASVRNIKKDNLVNVD</sequence>
<dbReference type="Gene3D" id="2.20.110.10">
    <property type="entry name" value="Histone H3 K4-specific methyltransferase SET7/9 N-terminal domain"/>
    <property type="match status" value="1"/>
</dbReference>
<gene>
    <name evidence="2" type="ORF">H8R25_06370</name>
</gene>
<evidence type="ECO:0000256" key="1">
    <source>
        <dbReference type="SAM" id="SignalP"/>
    </source>
</evidence>
<comment type="caution">
    <text evidence="2">The sequence shown here is derived from an EMBL/GenBank/DDBJ whole genome shotgun (WGS) entry which is preliminary data.</text>
</comment>
<dbReference type="AlphaFoldDB" id="A0A923N1N4"/>
<reference evidence="2 3" key="1">
    <citation type="submission" date="2020-08" db="EMBL/GenBank/DDBJ databases">
        <title>Description of novel Flavobacterium F-392 isolate.</title>
        <authorList>
            <person name="Saticioglu I.B."/>
            <person name="Duman M."/>
            <person name="Altun S."/>
        </authorList>
    </citation>
    <scope>NUCLEOTIDE SEQUENCE [LARGE SCALE GENOMIC DNA]</scope>
    <source>
        <strain evidence="2 3">F-392</strain>
    </source>
</reference>
<feature type="signal peptide" evidence="1">
    <location>
        <begin position="1"/>
        <end position="18"/>
    </location>
</feature>
<proteinExistence type="predicted"/>
<evidence type="ECO:0000313" key="2">
    <source>
        <dbReference type="EMBL" id="MBC5844058.1"/>
    </source>
</evidence>
<accession>A0A923N1N4</accession>
<evidence type="ECO:0000313" key="3">
    <source>
        <dbReference type="Proteomes" id="UP000641454"/>
    </source>
</evidence>
<name>A0A923N1N4_9FLAO</name>
<dbReference type="Proteomes" id="UP000641454">
    <property type="component" value="Unassembled WGS sequence"/>
</dbReference>
<keyword evidence="3" id="KW-1185">Reference proteome</keyword>